<reference evidence="2" key="1">
    <citation type="submission" date="2018-08" db="EMBL/GenBank/DDBJ databases">
        <authorList>
            <person name="Im W.T."/>
        </authorList>
    </citation>
    <scope>NUCLEOTIDE SEQUENCE [LARGE SCALE GENOMIC DNA]</scope>
    <source>
        <strain evidence="2">LA-28</strain>
    </source>
</reference>
<keyword evidence="2" id="KW-1185">Reference proteome</keyword>
<name>A0A371XFY1_9HYPH</name>
<protein>
    <submittedName>
        <fullName evidence="1">Uncharacterized protein</fullName>
    </submittedName>
</protein>
<evidence type="ECO:0000313" key="2">
    <source>
        <dbReference type="Proteomes" id="UP000262379"/>
    </source>
</evidence>
<evidence type="ECO:0000313" key="1">
    <source>
        <dbReference type="EMBL" id="RFC68093.1"/>
    </source>
</evidence>
<gene>
    <name evidence="1" type="ORF">DY251_07370</name>
</gene>
<proteinExistence type="predicted"/>
<comment type="caution">
    <text evidence="1">The sequence shown here is derived from an EMBL/GenBank/DDBJ whole genome shotgun (WGS) entry which is preliminary data.</text>
</comment>
<sequence>MKLTPERVATALHNAGGIVAQAARALGCSRQSVYVYLSENPELQALRERIETDLLNRAKDRVAEGIRNGELEASLVYLSAKSKTEAIRARVEIVTAD</sequence>
<dbReference type="Proteomes" id="UP000262379">
    <property type="component" value="Unassembled WGS sequence"/>
</dbReference>
<dbReference type="EMBL" id="QURN01000005">
    <property type="protein sequence ID" value="RFC68093.1"/>
    <property type="molecule type" value="Genomic_DNA"/>
</dbReference>
<organism evidence="1 2">
    <name type="scientific">Mesorhizobium denitrificans</name>
    <dbReference type="NCBI Taxonomy" id="2294114"/>
    <lineage>
        <taxon>Bacteria</taxon>
        <taxon>Pseudomonadati</taxon>
        <taxon>Pseudomonadota</taxon>
        <taxon>Alphaproteobacteria</taxon>
        <taxon>Hyphomicrobiales</taxon>
        <taxon>Phyllobacteriaceae</taxon>
        <taxon>Mesorhizobium</taxon>
    </lineage>
</organism>
<dbReference type="AlphaFoldDB" id="A0A371XFY1"/>
<dbReference type="RefSeq" id="WP_116623235.1">
    <property type="nucleotide sequence ID" value="NZ_QURN01000005.1"/>
</dbReference>
<accession>A0A371XFY1</accession>